<dbReference type="RefSeq" id="WP_237608934.1">
    <property type="nucleotide sequence ID" value="NZ_JAIRBB010000012.1"/>
</dbReference>
<evidence type="ECO:0000256" key="1">
    <source>
        <dbReference type="SAM" id="Coils"/>
    </source>
</evidence>
<keyword evidence="1" id="KW-0175">Coiled coil</keyword>
<dbReference type="AlphaFoldDB" id="A0A9X1R2C0"/>
<feature type="coiled-coil region" evidence="1">
    <location>
        <begin position="53"/>
        <end position="87"/>
    </location>
</feature>
<proteinExistence type="predicted"/>
<keyword evidence="2" id="KW-1133">Transmembrane helix</keyword>
<sequence length="256" mass="29628">MEKTITLQKEFEGLISELDRLKTLNEITATNSTNAKNTIDEIKSFITAVEKFKKTIENDYEAKKEDLKNIEKSLKEVIESLNKTKNENTELYLKEQKEFADKSNKIIEKFDSSLKNEIERFKNETEIVKKTIKTHVKAFTEATTKHLSEETLKIQEALTISNEKQNSNFQVIQNDHKDQFTTLKNVLTEIKTSFDREVSDLNELIASNKDSLAKDITLLLEKIEHQNKKVNQTNKIIVIFLVISILLLGVLVFQNF</sequence>
<reference evidence="3" key="1">
    <citation type="submission" date="2021-09" db="EMBL/GenBank/DDBJ databases">
        <title>Genome of Aequorivita sp. strain F64183.</title>
        <authorList>
            <person name="Wang Y."/>
        </authorList>
    </citation>
    <scope>NUCLEOTIDE SEQUENCE</scope>
    <source>
        <strain evidence="3">F64183</strain>
    </source>
</reference>
<evidence type="ECO:0000256" key="2">
    <source>
        <dbReference type="SAM" id="Phobius"/>
    </source>
</evidence>
<gene>
    <name evidence="3" type="ORF">K8344_12045</name>
</gene>
<dbReference type="EMBL" id="JAIRBB010000012">
    <property type="protein sequence ID" value="MCG2431855.1"/>
    <property type="molecule type" value="Genomic_DNA"/>
</dbReference>
<keyword evidence="2" id="KW-0812">Transmembrane</keyword>
<dbReference type="Proteomes" id="UP001139462">
    <property type="component" value="Unassembled WGS sequence"/>
</dbReference>
<comment type="caution">
    <text evidence="3">The sequence shown here is derived from an EMBL/GenBank/DDBJ whole genome shotgun (WGS) entry which is preliminary data.</text>
</comment>
<evidence type="ECO:0000313" key="3">
    <source>
        <dbReference type="EMBL" id="MCG2431855.1"/>
    </source>
</evidence>
<protein>
    <submittedName>
        <fullName evidence="3">Uncharacterized protein</fullName>
    </submittedName>
</protein>
<keyword evidence="4" id="KW-1185">Reference proteome</keyword>
<name>A0A9X1R2C0_9FLAO</name>
<evidence type="ECO:0000313" key="4">
    <source>
        <dbReference type="Proteomes" id="UP001139462"/>
    </source>
</evidence>
<keyword evidence="2" id="KW-0472">Membrane</keyword>
<organism evidence="3 4">
    <name type="scientific">Aequorivita xiaoshiensis</name>
    <dbReference type="NCBI Taxonomy" id="2874476"/>
    <lineage>
        <taxon>Bacteria</taxon>
        <taxon>Pseudomonadati</taxon>
        <taxon>Bacteroidota</taxon>
        <taxon>Flavobacteriia</taxon>
        <taxon>Flavobacteriales</taxon>
        <taxon>Flavobacteriaceae</taxon>
        <taxon>Aequorivita</taxon>
    </lineage>
</organism>
<feature type="transmembrane region" description="Helical" evidence="2">
    <location>
        <begin position="236"/>
        <end position="253"/>
    </location>
</feature>
<accession>A0A9X1R2C0</accession>